<dbReference type="Proteomes" id="UP000632222">
    <property type="component" value="Unassembled WGS sequence"/>
</dbReference>
<dbReference type="Gene3D" id="3.30.530.20">
    <property type="match status" value="1"/>
</dbReference>
<reference evidence="2" key="1">
    <citation type="journal article" date="2019" name="Int. J. Syst. Evol. Microbiol.">
        <title>The Global Catalogue of Microorganisms (GCM) 10K type strain sequencing project: providing services to taxonomists for standard genome sequencing and annotation.</title>
        <authorList>
            <consortium name="The Broad Institute Genomics Platform"/>
            <consortium name="The Broad Institute Genome Sequencing Center for Infectious Disease"/>
            <person name="Wu L."/>
            <person name="Ma J."/>
        </authorList>
    </citation>
    <scope>NUCLEOTIDE SEQUENCE [LARGE SCALE GENOMIC DNA]</scope>
    <source>
        <strain evidence="2">JCM 14370</strain>
    </source>
</reference>
<dbReference type="RefSeq" id="WP_189007628.1">
    <property type="nucleotide sequence ID" value="NZ_BMOD01000030.1"/>
</dbReference>
<dbReference type="EMBL" id="BMOD01000030">
    <property type="protein sequence ID" value="GGJ54673.1"/>
    <property type="molecule type" value="Genomic_DNA"/>
</dbReference>
<dbReference type="SUPFAM" id="SSF55961">
    <property type="entry name" value="Bet v1-like"/>
    <property type="match status" value="1"/>
</dbReference>
<evidence type="ECO:0000313" key="1">
    <source>
        <dbReference type="EMBL" id="GGJ54673.1"/>
    </source>
</evidence>
<protein>
    <recommendedName>
        <fullName evidence="3">Polyketide cyclase</fullName>
    </recommendedName>
</protein>
<comment type="caution">
    <text evidence="1">The sequence shown here is derived from an EMBL/GenBank/DDBJ whole genome shotgun (WGS) entry which is preliminary data.</text>
</comment>
<accession>A0ABQ2DEL4</accession>
<gene>
    <name evidence="1" type="ORF">GCM10008938_45940</name>
</gene>
<dbReference type="InterPro" id="IPR023393">
    <property type="entry name" value="START-like_dom_sf"/>
</dbReference>
<evidence type="ECO:0000313" key="2">
    <source>
        <dbReference type="Proteomes" id="UP000632222"/>
    </source>
</evidence>
<evidence type="ECO:0008006" key="3">
    <source>
        <dbReference type="Google" id="ProtNLM"/>
    </source>
</evidence>
<sequence length="157" mass="17796">MHISTYAASTHASAQAVWQLWSNPQNWPLWDPTLERMELGGPFRQHVKGTLFYKEGRQVPFEVVSCHMLESFVVSIPYLRGTQLVIKRTLTQDGDLWAFEQETSLHGSKFDLLFLRGKKAELLEASGVQLGRMFEILEEGLQPESGSMPAGRTQKGF</sequence>
<organism evidence="1 2">
    <name type="scientific">Deinococcus roseus</name>
    <dbReference type="NCBI Taxonomy" id="392414"/>
    <lineage>
        <taxon>Bacteria</taxon>
        <taxon>Thermotogati</taxon>
        <taxon>Deinococcota</taxon>
        <taxon>Deinococci</taxon>
        <taxon>Deinococcales</taxon>
        <taxon>Deinococcaceae</taxon>
        <taxon>Deinococcus</taxon>
    </lineage>
</organism>
<keyword evidence="2" id="KW-1185">Reference proteome</keyword>
<name>A0ABQ2DEL4_9DEIO</name>
<proteinExistence type="predicted"/>